<dbReference type="RefSeq" id="WP_187578656.1">
    <property type="nucleotide sequence ID" value="NZ_CP060713.1"/>
</dbReference>
<keyword evidence="2" id="KW-1003">Cell membrane</keyword>
<sequence length="280" mass="29431">MSAGGGGTTLFPAFPAAHRLVSELARIELIDRSLAIGAQALLALIPLLVLVGALLPDDAGTTLLNQVRDVMGVHNDVMQPLRDAGVSPDTQVQAGALSLVVAVGSATSFSRALQRMYARVWELPTFRGVRAVRGSLLWLLGWVATLQISALLLRSLTGLPLVRMAHLGIQLVVNVLLWWWTARLLLGGRVSWRLLFPGALVSGVLVVLLAYASQLFMPRFASAQLTQFGALGVVFAIASWLVLFGGTLVVSAVLGRLITSPAGGEAGGPADDDAGGKDQS</sequence>
<feature type="transmembrane region" description="Helical" evidence="6">
    <location>
        <begin position="165"/>
        <end position="182"/>
    </location>
</feature>
<proteinExistence type="predicted"/>
<gene>
    <name evidence="7" type="ORF">H9L09_20710</name>
</gene>
<protein>
    <submittedName>
        <fullName evidence="7">YihY/virulence factor BrkB family protein</fullName>
    </submittedName>
</protein>
<dbReference type="Proteomes" id="UP000515947">
    <property type="component" value="Chromosome"/>
</dbReference>
<organism evidence="7 8">
    <name type="scientific">Nocardioides mesophilus</name>
    <dbReference type="NCBI Taxonomy" id="433659"/>
    <lineage>
        <taxon>Bacteria</taxon>
        <taxon>Bacillati</taxon>
        <taxon>Actinomycetota</taxon>
        <taxon>Actinomycetes</taxon>
        <taxon>Propionibacteriales</taxon>
        <taxon>Nocardioidaceae</taxon>
        <taxon>Nocardioides</taxon>
    </lineage>
</organism>
<accession>A0A7G9RB39</accession>
<dbReference type="InterPro" id="IPR017039">
    <property type="entry name" value="Virul_fac_BrkB"/>
</dbReference>
<evidence type="ECO:0000313" key="7">
    <source>
        <dbReference type="EMBL" id="QNN52814.1"/>
    </source>
</evidence>
<evidence type="ECO:0000256" key="3">
    <source>
        <dbReference type="ARBA" id="ARBA00022692"/>
    </source>
</evidence>
<keyword evidence="5 6" id="KW-0472">Membrane</keyword>
<feature type="transmembrane region" description="Helical" evidence="6">
    <location>
        <begin position="194"/>
        <end position="216"/>
    </location>
</feature>
<evidence type="ECO:0000256" key="4">
    <source>
        <dbReference type="ARBA" id="ARBA00022989"/>
    </source>
</evidence>
<keyword evidence="3 6" id="KW-0812">Transmembrane</keyword>
<feature type="transmembrane region" description="Helical" evidence="6">
    <location>
        <begin position="228"/>
        <end position="254"/>
    </location>
</feature>
<keyword evidence="4 6" id="KW-1133">Transmembrane helix</keyword>
<name>A0A7G9RB39_9ACTN</name>
<keyword evidence="8" id="KW-1185">Reference proteome</keyword>
<dbReference type="EMBL" id="CP060713">
    <property type="protein sequence ID" value="QNN52814.1"/>
    <property type="molecule type" value="Genomic_DNA"/>
</dbReference>
<dbReference type="KEGG" id="nmes:H9L09_20710"/>
<dbReference type="Pfam" id="PF03631">
    <property type="entry name" value="Virul_fac_BrkB"/>
    <property type="match status" value="1"/>
</dbReference>
<evidence type="ECO:0000256" key="5">
    <source>
        <dbReference type="ARBA" id="ARBA00023136"/>
    </source>
</evidence>
<feature type="transmembrane region" description="Helical" evidence="6">
    <location>
        <begin position="92"/>
        <end position="113"/>
    </location>
</feature>
<feature type="transmembrane region" description="Helical" evidence="6">
    <location>
        <begin position="134"/>
        <end position="153"/>
    </location>
</feature>
<evidence type="ECO:0000256" key="6">
    <source>
        <dbReference type="SAM" id="Phobius"/>
    </source>
</evidence>
<evidence type="ECO:0000313" key="8">
    <source>
        <dbReference type="Proteomes" id="UP000515947"/>
    </source>
</evidence>
<comment type="subcellular location">
    <subcellularLocation>
        <location evidence="1">Cell membrane</location>
        <topology evidence="1">Multi-pass membrane protein</topology>
    </subcellularLocation>
</comment>
<reference evidence="7 8" key="1">
    <citation type="submission" date="2020-08" db="EMBL/GenBank/DDBJ databases">
        <title>Genome sequence of Nocardioides mesophilus KACC 16243T.</title>
        <authorList>
            <person name="Hyun D.-W."/>
            <person name="Bae J.-W."/>
        </authorList>
    </citation>
    <scope>NUCLEOTIDE SEQUENCE [LARGE SCALE GENOMIC DNA]</scope>
    <source>
        <strain evidence="7 8">KACC 16243</strain>
    </source>
</reference>
<evidence type="ECO:0000256" key="1">
    <source>
        <dbReference type="ARBA" id="ARBA00004651"/>
    </source>
</evidence>
<feature type="transmembrane region" description="Helical" evidence="6">
    <location>
        <begin position="34"/>
        <end position="55"/>
    </location>
</feature>
<dbReference type="GO" id="GO:0005886">
    <property type="term" value="C:plasma membrane"/>
    <property type="evidence" value="ECO:0007669"/>
    <property type="project" value="UniProtKB-SubCell"/>
</dbReference>
<evidence type="ECO:0000256" key="2">
    <source>
        <dbReference type="ARBA" id="ARBA00022475"/>
    </source>
</evidence>
<dbReference type="AlphaFoldDB" id="A0A7G9RB39"/>